<dbReference type="InterPro" id="IPR029510">
    <property type="entry name" value="Ald_DH_CS_GLU"/>
</dbReference>
<reference evidence="8 9" key="1">
    <citation type="submission" date="2019-04" db="EMBL/GenBank/DDBJ databases">
        <title>Friends and foes A comparative genomics studyof 23 Aspergillus species from section Flavi.</title>
        <authorList>
            <consortium name="DOE Joint Genome Institute"/>
            <person name="Kjaerbolling I."/>
            <person name="Vesth T."/>
            <person name="Frisvad J.C."/>
            <person name="Nybo J.L."/>
            <person name="Theobald S."/>
            <person name="Kildgaard S."/>
            <person name="Isbrandt T."/>
            <person name="Kuo A."/>
            <person name="Sato A."/>
            <person name="Lyhne E.K."/>
            <person name="Kogle M.E."/>
            <person name="Wiebenga A."/>
            <person name="Kun R.S."/>
            <person name="Lubbers R.J."/>
            <person name="Makela M.R."/>
            <person name="Barry K."/>
            <person name="Chovatia M."/>
            <person name="Clum A."/>
            <person name="Daum C."/>
            <person name="Haridas S."/>
            <person name="He G."/>
            <person name="LaButti K."/>
            <person name="Lipzen A."/>
            <person name="Mondo S."/>
            <person name="Riley R."/>
            <person name="Salamov A."/>
            <person name="Simmons B.A."/>
            <person name="Magnuson J.K."/>
            <person name="Henrissat B."/>
            <person name="Mortensen U.H."/>
            <person name="Larsen T.O."/>
            <person name="Devries R.P."/>
            <person name="Grigoriev I.V."/>
            <person name="Machida M."/>
            <person name="Baker S.E."/>
            <person name="Andersen M.R."/>
        </authorList>
    </citation>
    <scope>NUCLEOTIDE SEQUENCE [LARGE SCALE GENOMIC DNA]</scope>
    <source>
        <strain evidence="8 9">IBT 29228</strain>
    </source>
</reference>
<evidence type="ECO:0000259" key="7">
    <source>
        <dbReference type="Pfam" id="PF00171"/>
    </source>
</evidence>
<dbReference type="GO" id="GO:0004029">
    <property type="term" value="F:aldehyde dehydrogenase (NAD+) activity"/>
    <property type="evidence" value="ECO:0007669"/>
    <property type="project" value="UniProtKB-EC"/>
</dbReference>
<dbReference type="SUPFAM" id="SSF53720">
    <property type="entry name" value="ALDH-like"/>
    <property type="match status" value="1"/>
</dbReference>
<dbReference type="Gene3D" id="3.40.605.10">
    <property type="entry name" value="Aldehyde Dehydrogenase, Chain A, domain 1"/>
    <property type="match status" value="1"/>
</dbReference>
<accession>A0A5N7BMD7</accession>
<evidence type="ECO:0000256" key="6">
    <source>
        <dbReference type="RuleBase" id="RU003345"/>
    </source>
</evidence>
<dbReference type="EMBL" id="ML736158">
    <property type="protein sequence ID" value="KAE8382971.1"/>
    <property type="molecule type" value="Genomic_DNA"/>
</dbReference>
<evidence type="ECO:0000256" key="2">
    <source>
        <dbReference type="ARBA" id="ARBA00023002"/>
    </source>
</evidence>
<organism evidence="8 9">
    <name type="scientific">Aspergillus bertholletiae</name>
    <dbReference type="NCBI Taxonomy" id="1226010"/>
    <lineage>
        <taxon>Eukaryota</taxon>
        <taxon>Fungi</taxon>
        <taxon>Dikarya</taxon>
        <taxon>Ascomycota</taxon>
        <taxon>Pezizomycotina</taxon>
        <taxon>Eurotiomycetes</taxon>
        <taxon>Eurotiomycetidae</taxon>
        <taxon>Eurotiales</taxon>
        <taxon>Aspergillaceae</taxon>
        <taxon>Aspergillus</taxon>
        <taxon>Aspergillus subgen. Circumdati</taxon>
    </lineage>
</organism>
<dbReference type="InterPro" id="IPR015590">
    <property type="entry name" value="Aldehyde_DH_dom"/>
</dbReference>
<dbReference type="AlphaFoldDB" id="A0A5N7BMD7"/>
<dbReference type="InterPro" id="IPR016163">
    <property type="entry name" value="Ald_DH_C"/>
</dbReference>
<evidence type="ECO:0000256" key="5">
    <source>
        <dbReference type="PROSITE-ProRule" id="PRU10007"/>
    </source>
</evidence>
<name>A0A5N7BMD7_9EURO</name>
<evidence type="ECO:0000313" key="9">
    <source>
        <dbReference type="Proteomes" id="UP000326198"/>
    </source>
</evidence>
<feature type="active site" evidence="5">
    <location>
        <position position="252"/>
    </location>
</feature>
<dbReference type="Pfam" id="PF00171">
    <property type="entry name" value="Aldedh"/>
    <property type="match status" value="1"/>
</dbReference>
<dbReference type="InterPro" id="IPR016161">
    <property type="entry name" value="Ald_DH/histidinol_DH"/>
</dbReference>
<dbReference type="Proteomes" id="UP000326198">
    <property type="component" value="Unassembled WGS sequence"/>
</dbReference>
<keyword evidence="2 6" id="KW-0560">Oxidoreductase</keyword>
<dbReference type="FunFam" id="3.40.605.10:FF:000001">
    <property type="entry name" value="Aldehyde dehydrogenase 1"/>
    <property type="match status" value="1"/>
</dbReference>
<dbReference type="PROSITE" id="PS00687">
    <property type="entry name" value="ALDEHYDE_DEHYDR_GLU"/>
    <property type="match status" value="1"/>
</dbReference>
<keyword evidence="9" id="KW-1185">Reference proteome</keyword>
<sequence length="488" mass="52516">MTVEEVSETRLFINGHFRASSSGKQFPVCNPATNETIALVHEANETDVDDAVAAAKAASPSWRRLGSAERGAYLRKFADLIQDSQNELMRIEALSTGKPVSQFFEAHVAADFFRYFSEAGWNAQGTTSLNTRDHLNMSIKQPYGVVACITPWNLPILLFAYKVAPALAAGNTVVHKSSEKSPLAAAYLATLAEKAGFPPGVLNMISGFGMPAGSALASHMDVRCLSFTGSSSTGQKIQAAAASSNMKHVHLELGGKSPALIFQDADLQAAAEQTAFSLSFLSGQSCMTNSRIYVEESVAEEFLALFKKAFASSRPGNPLDPTTTHGPQIDEQQCSRIRSYIDIGRQDGTLSMGGDSGPGLFVQRTVFEGVSEDSRLMQEEVFGPVVVINRFGNESEAIERANRCEFGLYASVFTKDIDRALRVSTALEAGTVAINCTSPSMAMDMPFGGWKMSGVGREGYLDSLENFLETKTILMRVRPDVGAALGHS</sequence>
<dbReference type="EC" id="1.2.1.3" evidence="3"/>
<gene>
    <name evidence="8" type="ORF">BDV26DRAFT_252404</name>
</gene>
<feature type="domain" description="Aldehyde dehydrogenase" evidence="7">
    <location>
        <begin position="19"/>
        <end position="473"/>
    </location>
</feature>
<dbReference type="OrthoDB" id="310895at2759"/>
<comment type="similarity">
    <text evidence="1 6">Belongs to the aldehyde dehydrogenase family.</text>
</comment>
<evidence type="ECO:0000256" key="4">
    <source>
        <dbReference type="ARBA" id="ARBA00049194"/>
    </source>
</evidence>
<evidence type="ECO:0000256" key="1">
    <source>
        <dbReference type="ARBA" id="ARBA00009986"/>
    </source>
</evidence>
<dbReference type="FunFam" id="3.40.309.10:FF:000012">
    <property type="entry name" value="Betaine aldehyde dehydrogenase"/>
    <property type="match status" value="1"/>
</dbReference>
<dbReference type="Gene3D" id="3.40.309.10">
    <property type="entry name" value="Aldehyde Dehydrogenase, Chain A, domain 2"/>
    <property type="match status" value="1"/>
</dbReference>
<protein>
    <recommendedName>
        <fullName evidence="3">aldehyde dehydrogenase (NAD(+))</fullName>
        <ecNumber evidence="3">1.2.1.3</ecNumber>
    </recommendedName>
</protein>
<dbReference type="PANTHER" id="PTHR11699">
    <property type="entry name" value="ALDEHYDE DEHYDROGENASE-RELATED"/>
    <property type="match status" value="1"/>
</dbReference>
<proteinExistence type="inferred from homology"/>
<evidence type="ECO:0000313" key="8">
    <source>
        <dbReference type="EMBL" id="KAE8382971.1"/>
    </source>
</evidence>
<evidence type="ECO:0000256" key="3">
    <source>
        <dbReference type="ARBA" id="ARBA00024226"/>
    </source>
</evidence>
<comment type="catalytic activity">
    <reaction evidence="4">
        <text>an aldehyde + NAD(+) + H2O = a carboxylate + NADH + 2 H(+)</text>
        <dbReference type="Rhea" id="RHEA:16185"/>
        <dbReference type="ChEBI" id="CHEBI:15377"/>
        <dbReference type="ChEBI" id="CHEBI:15378"/>
        <dbReference type="ChEBI" id="CHEBI:17478"/>
        <dbReference type="ChEBI" id="CHEBI:29067"/>
        <dbReference type="ChEBI" id="CHEBI:57540"/>
        <dbReference type="ChEBI" id="CHEBI:57945"/>
        <dbReference type="EC" id="1.2.1.3"/>
    </reaction>
</comment>
<dbReference type="InterPro" id="IPR016162">
    <property type="entry name" value="Ald_DH_N"/>
</dbReference>